<keyword evidence="2" id="KW-1185">Reference proteome</keyword>
<dbReference type="Proteomes" id="UP000054248">
    <property type="component" value="Unassembled WGS sequence"/>
</dbReference>
<proteinExistence type="predicted"/>
<evidence type="ECO:0000313" key="1">
    <source>
        <dbReference type="EMBL" id="KIO15623.1"/>
    </source>
</evidence>
<reference evidence="2" key="2">
    <citation type="submission" date="2015-01" db="EMBL/GenBank/DDBJ databases">
        <title>Evolutionary Origins and Diversification of the Mycorrhizal Mutualists.</title>
        <authorList>
            <consortium name="DOE Joint Genome Institute"/>
            <consortium name="Mycorrhizal Genomics Consortium"/>
            <person name="Kohler A."/>
            <person name="Kuo A."/>
            <person name="Nagy L.G."/>
            <person name="Floudas D."/>
            <person name="Copeland A."/>
            <person name="Barry K.W."/>
            <person name="Cichocki N."/>
            <person name="Veneault-Fourrey C."/>
            <person name="LaButti K."/>
            <person name="Lindquist E.A."/>
            <person name="Lipzen A."/>
            <person name="Lundell T."/>
            <person name="Morin E."/>
            <person name="Murat C."/>
            <person name="Riley R."/>
            <person name="Ohm R."/>
            <person name="Sun H."/>
            <person name="Tunlid A."/>
            <person name="Henrissat B."/>
            <person name="Grigoriev I.V."/>
            <person name="Hibbett D.S."/>
            <person name="Martin F."/>
        </authorList>
    </citation>
    <scope>NUCLEOTIDE SEQUENCE [LARGE SCALE GENOMIC DNA]</scope>
    <source>
        <strain evidence="2">MUT 4182</strain>
    </source>
</reference>
<name>A0A0C3K2H2_9AGAM</name>
<protein>
    <submittedName>
        <fullName evidence="1">Uncharacterized protein</fullName>
    </submittedName>
</protein>
<dbReference type="OrthoDB" id="3222414at2759"/>
<sequence length="207" mass="23713">MRTRRPVLVNGEAVGNAIVHLDSKYKAPSGTLLRIYYDPDKHLLCFQTQDGEPLPNYTDIDLISKAGLRGYQPLLVLAHSEGLISALPDGYLPSFDLQTNMKSGYYVRANKIAHRLSATYLSTISLPGALKATPFIFRLFKPENYEYLRFFPYIHEDQTLRVWDVERGVNAPVKRGSGCKPWEPQHVKKRFPGLFKHAKRLGYWKDF</sequence>
<gene>
    <name evidence="1" type="ORF">M407DRAFT_34790</name>
</gene>
<dbReference type="HOGENOM" id="CLU_1379035_0_0_1"/>
<reference evidence="1 2" key="1">
    <citation type="submission" date="2014-04" db="EMBL/GenBank/DDBJ databases">
        <authorList>
            <consortium name="DOE Joint Genome Institute"/>
            <person name="Kuo A."/>
            <person name="Girlanda M."/>
            <person name="Perotto S."/>
            <person name="Kohler A."/>
            <person name="Nagy L.G."/>
            <person name="Floudas D."/>
            <person name="Copeland A."/>
            <person name="Barry K.W."/>
            <person name="Cichocki N."/>
            <person name="Veneault-Fourrey C."/>
            <person name="LaButti K."/>
            <person name="Lindquist E.A."/>
            <person name="Lipzen A."/>
            <person name="Lundell T."/>
            <person name="Morin E."/>
            <person name="Murat C."/>
            <person name="Sun H."/>
            <person name="Tunlid A."/>
            <person name="Henrissat B."/>
            <person name="Grigoriev I.V."/>
            <person name="Hibbett D.S."/>
            <person name="Martin F."/>
            <person name="Nordberg H.P."/>
            <person name="Cantor M.N."/>
            <person name="Hua S.X."/>
        </authorList>
    </citation>
    <scope>NUCLEOTIDE SEQUENCE [LARGE SCALE GENOMIC DNA]</scope>
    <source>
        <strain evidence="1 2">MUT 4182</strain>
    </source>
</reference>
<dbReference type="AlphaFoldDB" id="A0A0C3K2H2"/>
<dbReference type="EMBL" id="KN823916">
    <property type="protein sequence ID" value="KIO15623.1"/>
    <property type="molecule type" value="Genomic_DNA"/>
</dbReference>
<accession>A0A0C3K2H2</accession>
<evidence type="ECO:0000313" key="2">
    <source>
        <dbReference type="Proteomes" id="UP000054248"/>
    </source>
</evidence>
<organism evidence="1 2">
    <name type="scientific">Tulasnella calospora MUT 4182</name>
    <dbReference type="NCBI Taxonomy" id="1051891"/>
    <lineage>
        <taxon>Eukaryota</taxon>
        <taxon>Fungi</taxon>
        <taxon>Dikarya</taxon>
        <taxon>Basidiomycota</taxon>
        <taxon>Agaricomycotina</taxon>
        <taxon>Agaricomycetes</taxon>
        <taxon>Cantharellales</taxon>
        <taxon>Tulasnellaceae</taxon>
        <taxon>Tulasnella</taxon>
    </lineage>
</organism>